<dbReference type="VEuPathDB" id="AmoebaDB:EDI_188560"/>
<dbReference type="CDD" id="cd13999">
    <property type="entry name" value="STKc_MAP3K-like"/>
    <property type="match status" value="1"/>
</dbReference>
<dbReference type="EMBL" id="DS550511">
    <property type="protein sequence ID" value="EDR22888.1"/>
    <property type="molecule type" value="Genomic_DNA"/>
</dbReference>
<dbReference type="InterPro" id="IPR053215">
    <property type="entry name" value="TKL_Ser/Thr_kinase"/>
</dbReference>
<sequence>MITTLVLFTLIVLSFGRIDYWCDSVDNYVKYPLQTHCYRNGWEYSNKFGDNKDVDWFTISDNRIGSVKKFSSLDQPNGRHMYFSFSSYSQPSSLKQLMIEIKSSKKTIWIFHGARTDGLFVGIGCFGKSGCREDVDDGQGTHIDSYDKSIVVYSKINEKWVVDFNKRNESFSAPTVPFIYIDGAVDQTVSCNFTTDLFSGTSSNDSWRYLFTGRITSVNTNDNSKYKFKPKSVCSRSVNGKAIQRYMAFDSSDNSPHSMCYCTSYSQTISTDKSNYDFADCSSNSTYFDLRFNQVTSTPIIFNLCEWYSIIPEPDKHYSFSVPTNKELNVQECRFESTSVTLVEGKMICNSLFIDSKSTIVIEEKASLSVSRIITTEEINNLNQNGTIINFGTLSSIKPSISITTQMSQSKCFELISSSSSISVTVNNGHILEKKLLRVCPPSNINSTIVCTLDTNKISNTNTYQNIEGSIIHCPCYGLNCITKFSKEDTIIIASEYQGIIELIDSTTQIIEQQYKSLTTLRIKGNKNIVTIITNSKTSNQFILSVETGSKILLTGNKIGFYQNNTNKLSTRIGSEYPCQSLLFNGETSKCSICKNTVVNGYCPYDNEIPKHCLKYPSLNECIQCEEDYYLEDKICTTCPSNCLKCLNGVCIQCKDNHYLDNGNCLNKVDPNIELIINNVVIKCHDSFYSIGNTCSSCSTNCQYCSIKDGNYEESVCSICSNSTVLTSSKECSTIPNSEITSNINVIECENNYRVTDGQCESCNQFGSLCQKCTPNQCTLCLDGIINENGICVDPTTTGCLVNEDIKTSYCMRCKDKDKYYDGTSCVNTNNCLTMRNKAMCYECQPGYIYDTLTSQCVDKTKIQTNLIEKCSIWRGEQKDLCLRCKDNYYYDELSQSCIVCNSACLTCSNKDTCFTCTEGYSLINTSCILSSSIIQNCRLLIVGGDKCAVCNSHYYRTNNGLCQKCLEHCNLCYESDKCNSCDGNYFLLENTTGCISFDELTHCKIKTSRGCESCEEGYYVSNQYCSSCNSTTEYCQYCSKNGVCNSCTNEYVLIDDKCINKAMVDHCIEVSNSQCTKCSFWHRPDINKTACNSHIEVWLIIICVIVLLIIIIVIIVLLIYIIKRVLGYRKEEELRKKYCIFDMSRSNIEFHSTDNPDVVINKEVIHFTIDNQNNNDEKVQIPVNQETRELICIGNKGKNTIKVQFSVKEGCDKYEIRTNPQLMTIPKGKALEFEVFIKPLCSCLVEDIIKLFSLDMKKGTTTESNIKIKAETELSTRLDPDELKEEKKIGEGSFGIVYIGEFRGNQVAIKKMKQIDKDEDKMKEFEKEVGMLDKFRSEYIIHFYGAVFIPNKICMITEYAKYGSIQDLINKRTNTEIPNKIRIKFMIDGAKGISYLHSNGILHRDIKPDNFLVVTLDDNIGVNCKLTDFGSSRNINMMMTNMTFTKGIGSPIYMAPEVLKREHYKMESDIYSYSITMLQIITWKEPFPKTEFKFPWKIAEFISTGKRPTIIQEVKEGIKEIIEKTWKQEPKERITIKEVVKMLERIGME</sequence>
<dbReference type="PANTHER" id="PTHR45756">
    <property type="entry name" value="PALMITOYLTRANSFERASE"/>
    <property type="match status" value="1"/>
</dbReference>
<keyword evidence="4" id="KW-0812">Transmembrane</keyword>
<feature type="chain" id="PRO_5002750075" evidence="5">
    <location>
        <begin position="17"/>
        <end position="1550"/>
    </location>
</feature>
<feature type="binding site" evidence="3">
    <location>
        <position position="1312"/>
    </location>
    <ligand>
        <name>ATP</name>
        <dbReference type="ChEBI" id="CHEBI:30616"/>
    </ligand>
</feature>
<keyword evidence="2 3" id="KW-0067">ATP-binding</keyword>
<accession>B0ERF9</accession>
<feature type="domain" description="Protein kinase" evidence="6">
    <location>
        <begin position="1284"/>
        <end position="1547"/>
    </location>
</feature>
<evidence type="ECO:0000313" key="8">
    <source>
        <dbReference type="Proteomes" id="UP000008076"/>
    </source>
</evidence>
<keyword evidence="7" id="KW-0808">Transferase</keyword>
<dbReference type="PROSITE" id="PS00108">
    <property type="entry name" value="PROTEIN_KINASE_ST"/>
    <property type="match status" value="1"/>
</dbReference>
<evidence type="ECO:0000256" key="3">
    <source>
        <dbReference type="PROSITE-ProRule" id="PRU10141"/>
    </source>
</evidence>
<dbReference type="SMART" id="SM00220">
    <property type="entry name" value="S_TKc"/>
    <property type="match status" value="1"/>
</dbReference>
<dbReference type="SUPFAM" id="SSF56112">
    <property type="entry name" value="Protein kinase-like (PK-like)"/>
    <property type="match status" value="1"/>
</dbReference>
<gene>
    <name evidence="7" type="ORF">EDI_188560</name>
</gene>
<evidence type="ECO:0000256" key="2">
    <source>
        <dbReference type="ARBA" id="ARBA00022840"/>
    </source>
</evidence>
<dbReference type="Proteomes" id="UP000008076">
    <property type="component" value="Unassembled WGS sequence"/>
</dbReference>
<evidence type="ECO:0000313" key="7">
    <source>
        <dbReference type="EMBL" id="EDR22888.1"/>
    </source>
</evidence>
<dbReference type="InterPro" id="IPR011009">
    <property type="entry name" value="Kinase-like_dom_sf"/>
</dbReference>
<dbReference type="EC" id="3.4.21.6" evidence="7"/>
<evidence type="ECO:0000256" key="1">
    <source>
        <dbReference type="ARBA" id="ARBA00022741"/>
    </source>
</evidence>
<feature type="transmembrane region" description="Helical" evidence="4">
    <location>
        <begin position="1098"/>
        <end position="1123"/>
    </location>
</feature>
<dbReference type="eggNOG" id="KOG0192">
    <property type="taxonomic scope" value="Eukaryota"/>
</dbReference>
<dbReference type="EC" id="2.7.11.25" evidence="7"/>
<keyword evidence="8" id="KW-1185">Reference proteome</keyword>
<dbReference type="RefSeq" id="XP_001740685.1">
    <property type="nucleotide sequence ID" value="XM_001740633.1"/>
</dbReference>
<keyword evidence="4" id="KW-0472">Membrane</keyword>
<dbReference type="InterPro" id="IPR008271">
    <property type="entry name" value="Ser/Thr_kinase_AS"/>
</dbReference>
<dbReference type="OrthoDB" id="32729at2759"/>
<dbReference type="Gene3D" id="2.10.220.10">
    <property type="entry name" value="Hormone Receptor, Insulin-like Growth Factor Receptor 1, Chain A, domain 2"/>
    <property type="match status" value="1"/>
</dbReference>
<dbReference type="SMART" id="SM00261">
    <property type="entry name" value="FU"/>
    <property type="match status" value="5"/>
</dbReference>
<dbReference type="InterPro" id="IPR017441">
    <property type="entry name" value="Protein_kinase_ATP_BS"/>
</dbReference>
<dbReference type="InterPro" id="IPR009030">
    <property type="entry name" value="Growth_fac_rcpt_cys_sf"/>
</dbReference>
<keyword evidence="1 3" id="KW-0547">Nucleotide-binding</keyword>
<dbReference type="OMA" id="FINSTYD"/>
<dbReference type="SUPFAM" id="SSF57184">
    <property type="entry name" value="Growth factor receptor domain"/>
    <property type="match status" value="3"/>
</dbReference>
<dbReference type="InterPro" id="IPR006212">
    <property type="entry name" value="Furin_repeat"/>
</dbReference>
<dbReference type="GeneID" id="5885857"/>
<keyword evidence="4" id="KW-1133">Transmembrane helix</keyword>
<keyword evidence="7" id="KW-0418">Kinase</keyword>
<dbReference type="Pfam" id="PF00069">
    <property type="entry name" value="Pkinase"/>
    <property type="match status" value="1"/>
</dbReference>
<dbReference type="PROSITE" id="PS00107">
    <property type="entry name" value="PROTEIN_KINASE_ATP"/>
    <property type="match status" value="1"/>
</dbReference>
<dbReference type="Gene3D" id="1.10.510.10">
    <property type="entry name" value="Transferase(Phosphotransferase) domain 1"/>
    <property type="match status" value="1"/>
</dbReference>
<dbReference type="GO" id="GO:0005524">
    <property type="term" value="F:ATP binding"/>
    <property type="evidence" value="ECO:0007669"/>
    <property type="project" value="UniProtKB-UniRule"/>
</dbReference>
<evidence type="ECO:0000259" key="6">
    <source>
        <dbReference type="PROSITE" id="PS50011"/>
    </source>
</evidence>
<keyword evidence="5" id="KW-0732">Signal</keyword>
<organism evidence="8">
    <name type="scientific">Entamoeba dispar (strain ATCC PRA-260 / SAW760)</name>
    <dbReference type="NCBI Taxonomy" id="370354"/>
    <lineage>
        <taxon>Eukaryota</taxon>
        <taxon>Amoebozoa</taxon>
        <taxon>Evosea</taxon>
        <taxon>Archamoebae</taxon>
        <taxon>Mastigamoebida</taxon>
        <taxon>Entamoebidae</taxon>
        <taxon>Entamoeba</taxon>
    </lineage>
</organism>
<evidence type="ECO:0000256" key="4">
    <source>
        <dbReference type="SAM" id="Phobius"/>
    </source>
</evidence>
<dbReference type="EC" id="3.4.21.75" evidence="7"/>
<dbReference type="PROSITE" id="PS50011">
    <property type="entry name" value="PROTEIN_KINASE_DOM"/>
    <property type="match status" value="1"/>
</dbReference>
<name>B0ERF9_ENTDS</name>
<dbReference type="KEGG" id="edi:EDI_188560"/>
<dbReference type="PANTHER" id="PTHR45756:SF1">
    <property type="entry name" value="PROTEIN KINASE DOMAIN CONTAINING PROTEIN"/>
    <property type="match status" value="1"/>
</dbReference>
<dbReference type="GO" id="GO:0004252">
    <property type="term" value="F:serine-type endopeptidase activity"/>
    <property type="evidence" value="ECO:0007669"/>
    <property type="project" value="UniProtKB-EC"/>
</dbReference>
<dbReference type="Gene3D" id="3.30.200.20">
    <property type="entry name" value="Phosphorylase Kinase, domain 1"/>
    <property type="match status" value="1"/>
</dbReference>
<evidence type="ECO:0000256" key="5">
    <source>
        <dbReference type="SAM" id="SignalP"/>
    </source>
</evidence>
<feature type="signal peptide" evidence="5">
    <location>
        <begin position="1"/>
        <end position="16"/>
    </location>
</feature>
<proteinExistence type="predicted"/>
<reference evidence="8" key="1">
    <citation type="submission" date="2007-12" db="EMBL/GenBank/DDBJ databases">
        <title>Annotation of Entamoeba dispar SAW760.</title>
        <authorList>
            <person name="Lorenzi H."/>
            <person name="Inman J."/>
            <person name="Schobel S."/>
            <person name="Amedeo P."/>
            <person name="Caler E."/>
        </authorList>
    </citation>
    <scope>NUCLEOTIDE SEQUENCE [LARGE SCALE GENOMIC DNA]</scope>
    <source>
        <strain evidence="8">ATCC PRA-260 / SAW760</strain>
    </source>
</reference>
<protein>
    <submittedName>
        <fullName evidence="7">Protein serine/threonine kinase, putative</fullName>
        <ecNumber evidence="7">2.7.11.25</ecNumber>
        <ecNumber evidence="7">3.4.21.6</ecNumber>
        <ecNumber evidence="7">3.4.21.75</ecNumber>
    </submittedName>
</protein>
<keyword evidence="7" id="KW-0378">Hydrolase</keyword>
<dbReference type="GO" id="GO:0004709">
    <property type="term" value="F:MAP kinase kinase kinase activity"/>
    <property type="evidence" value="ECO:0007669"/>
    <property type="project" value="UniProtKB-EC"/>
</dbReference>
<dbReference type="InterPro" id="IPR000719">
    <property type="entry name" value="Prot_kinase_dom"/>
</dbReference>